<feature type="compositionally biased region" description="Basic residues" evidence="1">
    <location>
        <begin position="164"/>
        <end position="174"/>
    </location>
</feature>
<organism evidence="2 3">
    <name type="scientific">Hyaloscypha bicolor E</name>
    <dbReference type="NCBI Taxonomy" id="1095630"/>
    <lineage>
        <taxon>Eukaryota</taxon>
        <taxon>Fungi</taxon>
        <taxon>Dikarya</taxon>
        <taxon>Ascomycota</taxon>
        <taxon>Pezizomycotina</taxon>
        <taxon>Leotiomycetes</taxon>
        <taxon>Helotiales</taxon>
        <taxon>Hyaloscyphaceae</taxon>
        <taxon>Hyaloscypha</taxon>
        <taxon>Hyaloscypha bicolor</taxon>
    </lineage>
</organism>
<feature type="compositionally biased region" description="Polar residues" evidence="1">
    <location>
        <begin position="273"/>
        <end position="282"/>
    </location>
</feature>
<dbReference type="Proteomes" id="UP000235371">
    <property type="component" value="Unassembled WGS sequence"/>
</dbReference>
<reference evidence="2 3" key="1">
    <citation type="submission" date="2016-04" db="EMBL/GenBank/DDBJ databases">
        <title>A degradative enzymes factory behind the ericoid mycorrhizal symbiosis.</title>
        <authorList>
            <consortium name="DOE Joint Genome Institute"/>
            <person name="Martino E."/>
            <person name="Morin E."/>
            <person name="Grelet G."/>
            <person name="Kuo A."/>
            <person name="Kohler A."/>
            <person name="Daghino S."/>
            <person name="Barry K."/>
            <person name="Choi C."/>
            <person name="Cichocki N."/>
            <person name="Clum A."/>
            <person name="Copeland A."/>
            <person name="Hainaut M."/>
            <person name="Haridas S."/>
            <person name="Labutti K."/>
            <person name="Lindquist E."/>
            <person name="Lipzen A."/>
            <person name="Khouja H.-R."/>
            <person name="Murat C."/>
            <person name="Ohm R."/>
            <person name="Olson A."/>
            <person name="Spatafora J."/>
            <person name="Veneault-Fourrey C."/>
            <person name="Henrissat B."/>
            <person name="Grigoriev I."/>
            <person name="Martin F."/>
            <person name="Perotto S."/>
        </authorList>
    </citation>
    <scope>NUCLEOTIDE SEQUENCE [LARGE SCALE GENOMIC DNA]</scope>
    <source>
        <strain evidence="2 3">E</strain>
    </source>
</reference>
<evidence type="ECO:0000313" key="3">
    <source>
        <dbReference type="Proteomes" id="UP000235371"/>
    </source>
</evidence>
<dbReference type="RefSeq" id="XP_024734470.1">
    <property type="nucleotide sequence ID" value="XM_024887799.1"/>
</dbReference>
<accession>A0A2J6T3I1</accession>
<dbReference type="EMBL" id="KZ613846">
    <property type="protein sequence ID" value="PMD57566.1"/>
    <property type="molecule type" value="Genomic_DNA"/>
</dbReference>
<evidence type="ECO:0000256" key="1">
    <source>
        <dbReference type="SAM" id="MobiDB-lite"/>
    </source>
</evidence>
<sequence length="367" mass="41451">MPNPCTNCVVFHFGECKYPPRQCHICLGWNHIERYCPSNNRGHSIQFERGEPLAGTRAWCEHHGLNDDPELKFEVLQALKTNPGSAIHINGVCIYGGSSKSFSASDRMEQPRGRTLQERMTRRDPRSLSPGQDRRRPASRSLSPRGRRARSRSPNRGPPGYGRYRSRSPLRQRPRTPSPYRQPRGRLQAPSPPHQPEYRARSPRYASDTNAVVFEAKDRQPENRRPENRPHYPREPGRLTPVKFNMPPPFHPLPPRPPLPGFNGPPSRAPLGQVSSNLPRSDQSIFGAPKHPSQSTTRSEAIDDDPHFVLGVSKGASEADILTAYQQQIYEIDLERMAEGGGVVRRDSVWNESIQILNAAKKQLLGR</sequence>
<proteinExistence type="predicted"/>
<keyword evidence="3" id="KW-1185">Reference proteome</keyword>
<feature type="region of interest" description="Disordered" evidence="1">
    <location>
        <begin position="101"/>
        <end position="282"/>
    </location>
</feature>
<evidence type="ECO:0000313" key="2">
    <source>
        <dbReference type="EMBL" id="PMD57566.1"/>
    </source>
</evidence>
<gene>
    <name evidence="2" type="ORF">K444DRAFT_691653</name>
</gene>
<dbReference type="OrthoDB" id="3540452at2759"/>
<dbReference type="AlphaFoldDB" id="A0A2J6T3I1"/>
<protein>
    <submittedName>
        <fullName evidence="2">Uncharacterized protein</fullName>
    </submittedName>
</protein>
<name>A0A2J6T3I1_9HELO</name>
<dbReference type="InParanoid" id="A0A2J6T3I1"/>
<dbReference type="GeneID" id="36595875"/>
<feature type="compositionally biased region" description="Basic and acidic residues" evidence="1">
    <location>
        <begin position="106"/>
        <end position="136"/>
    </location>
</feature>
<feature type="compositionally biased region" description="Pro residues" evidence="1">
    <location>
        <begin position="246"/>
        <end position="260"/>
    </location>
</feature>
<feature type="compositionally biased region" description="Basic and acidic residues" evidence="1">
    <location>
        <begin position="215"/>
        <end position="237"/>
    </location>
</feature>